<dbReference type="AlphaFoldDB" id="A0A504XJN2"/>
<comment type="similarity">
    <text evidence="2">Belongs to the phosphoglycerate kinase family.</text>
</comment>
<evidence type="ECO:0000256" key="5">
    <source>
        <dbReference type="ARBA" id="ARBA00022741"/>
    </source>
</evidence>
<evidence type="ECO:0000313" key="9">
    <source>
        <dbReference type="Proteomes" id="UP000318447"/>
    </source>
</evidence>
<gene>
    <name evidence="8" type="ORF">CGC21_30605</name>
</gene>
<keyword evidence="6 8" id="KW-0418">Kinase</keyword>
<evidence type="ECO:0000256" key="6">
    <source>
        <dbReference type="ARBA" id="ARBA00022777"/>
    </source>
</evidence>
<comment type="caution">
    <text evidence="8">The sequence shown here is derived from an EMBL/GenBank/DDBJ whole genome shotgun (WGS) entry which is preliminary data.</text>
</comment>
<dbReference type="InterPro" id="IPR036043">
    <property type="entry name" value="Phosphoglycerate_kinase_sf"/>
</dbReference>
<name>A0A504XJN2_LEIDO</name>
<evidence type="ECO:0000256" key="1">
    <source>
        <dbReference type="ARBA" id="ARBA00001946"/>
    </source>
</evidence>
<dbReference type="Proteomes" id="UP000318447">
    <property type="component" value="Unassembled WGS sequence"/>
</dbReference>
<reference evidence="9" key="1">
    <citation type="submission" date="2019-02" db="EMBL/GenBank/DDBJ databases">
        <title>FDA dAtabase for Regulatory Grade micrObial Sequences (FDA-ARGOS): Supporting development and validation of Infectious Disease Dx tests.</title>
        <authorList>
            <person name="Duncan R."/>
            <person name="Fisher C."/>
            <person name="Tallon L."/>
            <person name="Sadzewicz L."/>
            <person name="Sengamalay N."/>
            <person name="Ott S."/>
            <person name="Godinez A."/>
            <person name="Nagaraj S."/>
            <person name="Vavikolanu K."/>
            <person name="Nadendla S."/>
            <person name="Aluvathingal J."/>
            <person name="Sichtig H."/>
        </authorList>
    </citation>
    <scope>NUCLEOTIDE SEQUENCE [LARGE SCALE GENOMIC DNA]</scope>
    <source>
        <strain evidence="9">FDAARGOS_361</strain>
    </source>
</reference>
<dbReference type="GO" id="GO:0006096">
    <property type="term" value="P:glycolytic process"/>
    <property type="evidence" value="ECO:0007669"/>
    <property type="project" value="InterPro"/>
</dbReference>
<dbReference type="GO" id="GO:0004618">
    <property type="term" value="F:phosphoglycerate kinase activity"/>
    <property type="evidence" value="ECO:0007669"/>
    <property type="project" value="UniProtKB-EC"/>
</dbReference>
<evidence type="ECO:0000256" key="2">
    <source>
        <dbReference type="ARBA" id="ARBA00008982"/>
    </source>
</evidence>
<dbReference type="Gene3D" id="3.40.50.1260">
    <property type="entry name" value="Phosphoglycerate kinase, N-terminal domain"/>
    <property type="match status" value="1"/>
</dbReference>
<dbReference type="EC" id="2.7.2.3" evidence="3"/>
<dbReference type="EMBL" id="RHLC01000016">
    <property type="protein sequence ID" value="TPP47479.1"/>
    <property type="molecule type" value="Genomic_DNA"/>
</dbReference>
<keyword evidence="4" id="KW-0808">Transferase</keyword>
<proteinExistence type="inferred from homology"/>
<comment type="cofactor">
    <cofactor evidence="1">
        <name>Mg(2+)</name>
        <dbReference type="ChEBI" id="CHEBI:18420"/>
    </cofactor>
</comment>
<dbReference type="GO" id="GO:0005524">
    <property type="term" value="F:ATP binding"/>
    <property type="evidence" value="ECO:0007669"/>
    <property type="project" value="UniProtKB-KW"/>
</dbReference>
<keyword evidence="7" id="KW-0067">ATP-binding</keyword>
<sequence length="326" mass="34892">MAPLGDLLKEKSLVTVGASFGAAAMQLLQPRRAKLLLWVPGLHFAPSTLGVPGCHQASNTIKTSLSCTPANEQRAVVFCAAHLHRKFGPIIGLEDFLSDRNKTSTNFSEHIAAAEVLASETDIFADDSLGTSHRAIAIRVELPRLPLRRAAGDLIERGLAFYSKLLREPAPAAGASRSSCTAIFVSGVVALTFLVARGYQALKEYEPDERKNDVSTSFMGRDCSASSQSCSQYAAELLRILPVDGGSTPSRHLWAGAPTVGVYELITWAPSVVTVPAALPETVTYQVFQHLSEPLHRIVSTNAPLCTIPQNKAVCRESNKLCGATG</sequence>
<evidence type="ECO:0000256" key="3">
    <source>
        <dbReference type="ARBA" id="ARBA00013061"/>
    </source>
</evidence>
<accession>A0A504XJN2</accession>
<dbReference type="SUPFAM" id="SSF53748">
    <property type="entry name" value="Phosphoglycerate kinase"/>
    <property type="match status" value="1"/>
</dbReference>
<evidence type="ECO:0000256" key="4">
    <source>
        <dbReference type="ARBA" id="ARBA00022679"/>
    </source>
</evidence>
<evidence type="ECO:0000313" key="8">
    <source>
        <dbReference type="EMBL" id="TPP47479.1"/>
    </source>
</evidence>
<keyword evidence="5" id="KW-0547">Nucleotide-binding</keyword>
<organism evidence="8 9">
    <name type="scientific">Leishmania donovani</name>
    <dbReference type="NCBI Taxonomy" id="5661"/>
    <lineage>
        <taxon>Eukaryota</taxon>
        <taxon>Discoba</taxon>
        <taxon>Euglenozoa</taxon>
        <taxon>Kinetoplastea</taxon>
        <taxon>Metakinetoplastina</taxon>
        <taxon>Trypanosomatida</taxon>
        <taxon>Trypanosomatidae</taxon>
        <taxon>Leishmaniinae</taxon>
        <taxon>Leishmania</taxon>
    </lineage>
</organism>
<dbReference type="InterPro" id="IPR015824">
    <property type="entry name" value="Phosphoglycerate_kinase_N"/>
</dbReference>
<protein>
    <recommendedName>
        <fullName evidence="3">phosphoglycerate kinase</fullName>
        <ecNumber evidence="3">2.7.2.3</ecNumber>
    </recommendedName>
</protein>
<evidence type="ECO:0000256" key="7">
    <source>
        <dbReference type="ARBA" id="ARBA00022840"/>
    </source>
</evidence>